<evidence type="ECO:0000256" key="8">
    <source>
        <dbReference type="SAM" id="Phobius"/>
    </source>
</evidence>
<feature type="transmembrane region" description="Helical" evidence="8">
    <location>
        <begin position="149"/>
        <end position="166"/>
    </location>
</feature>
<keyword evidence="3" id="KW-0328">Glycosyltransferase</keyword>
<evidence type="ECO:0000256" key="6">
    <source>
        <dbReference type="ARBA" id="ARBA00022989"/>
    </source>
</evidence>
<dbReference type="AlphaFoldDB" id="A0A258FS09"/>
<keyword evidence="6 8" id="KW-1133">Transmembrane helix</keyword>
<gene>
    <name evidence="9" type="ORF">B7Z01_02865</name>
</gene>
<dbReference type="PANTHER" id="PTHR33908">
    <property type="entry name" value="MANNOSYLTRANSFERASE YKCB-RELATED"/>
    <property type="match status" value="1"/>
</dbReference>
<dbReference type="GO" id="GO:0005886">
    <property type="term" value="C:plasma membrane"/>
    <property type="evidence" value="ECO:0007669"/>
    <property type="project" value="UniProtKB-SubCell"/>
</dbReference>
<dbReference type="InterPro" id="IPR050297">
    <property type="entry name" value="LipidA_mod_glycosyltrf_83"/>
</dbReference>
<keyword evidence="4 9" id="KW-0808">Transferase</keyword>
<keyword evidence="7 8" id="KW-0472">Membrane</keyword>
<feature type="transmembrane region" description="Helical" evidence="8">
    <location>
        <begin position="393"/>
        <end position="414"/>
    </location>
</feature>
<evidence type="ECO:0000256" key="1">
    <source>
        <dbReference type="ARBA" id="ARBA00004651"/>
    </source>
</evidence>
<feature type="transmembrane region" description="Helical" evidence="8">
    <location>
        <begin position="312"/>
        <end position="330"/>
    </location>
</feature>
<dbReference type="Proteomes" id="UP000215595">
    <property type="component" value="Unassembled WGS sequence"/>
</dbReference>
<keyword evidence="5 8" id="KW-0812">Transmembrane</keyword>
<evidence type="ECO:0000313" key="10">
    <source>
        <dbReference type="Proteomes" id="UP000215595"/>
    </source>
</evidence>
<feature type="transmembrane region" description="Helical" evidence="8">
    <location>
        <begin position="12"/>
        <end position="34"/>
    </location>
</feature>
<dbReference type="EMBL" id="NCEB01000004">
    <property type="protein sequence ID" value="OYX35400.1"/>
    <property type="molecule type" value="Genomic_DNA"/>
</dbReference>
<comment type="caution">
    <text evidence="9">The sequence shown here is derived from an EMBL/GenBank/DDBJ whole genome shotgun (WGS) entry which is preliminary data.</text>
</comment>
<protein>
    <submittedName>
        <fullName evidence="9">4-amino-4-deoxy-L-arabinose transferase</fullName>
    </submittedName>
</protein>
<accession>A0A258FS09</accession>
<feature type="transmembrane region" description="Helical" evidence="8">
    <location>
        <begin position="228"/>
        <end position="249"/>
    </location>
</feature>
<evidence type="ECO:0000256" key="4">
    <source>
        <dbReference type="ARBA" id="ARBA00022679"/>
    </source>
</evidence>
<feature type="transmembrane region" description="Helical" evidence="8">
    <location>
        <begin position="365"/>
        <end position="387"/>
    </location>
</feature>
<dbReference type="GO" id="GO:0009103">
    <property type="term" value="P:lipopolysaccharide biosynthetic process"/>
    <property type="evidence" value="ECO:0007669"/>
    <property type="project" value="TreeGrafter"/>
</dbReference>
<comment type="subcellular location">
    <subcellularLocation>
        <location evidence="1">Cell membrane</location>
        <topology evidence="1">Multi-pass membrane protein</topology>
    </subcellularLocation>
</comment>
<proteinExistence type="predicted"/>
<feature type="transmembrane region" description="Helical" evidence="8">
    <location>
        <begin position="336"/>
        <end position="353"/>
    </location>
</feature>
<dbReference type="GO" id="GO:0016763">
    <property type="term" value="F:pentosyltransferase activity"/>
    <property type="evidence" value="ECO:0007669"/>
    <property type="project" value="TreeGrafter"/>
</dbReference>
<evidence type="ECO:0000256" key="7">
    <source>
        <dbReference type="ARBA" id="ARBA00023136"/>
    </source>
</evidence>
<evidence type="ECO:0000256" key="5">
    <source>
        <dbReference type="ARBA" id="ARBA00022692"/>
    </source>
</evidence>
<name>A0A258FS09_9CAUL</name>
<organism evidence="9 10">
    <name type="scientific">Brevundimonas subvibrioides</name>
    <dbReference type="NCBI Taxonomy" id="74313"/>
    <lineage>
        <taxon>Bacteria</taxon>
        <taxon>Pseudomonadati</taxon>
        <taxon>Pseudomonadota</taxon>
        <taxon>Alphaproteobacteria</taxon>
        <taxon>Caulobacterales</taxon>
        <taxon>Caulobacteraceae</taxon>
        <taxon>Brevundimonas</taxon>
    </lineage>
</organism>
<feature type="transmembrane region" description="Helical" evidence="8">
    <location>
        <begin position="421"/>
        <end position="440"/>
    </location>
</feature>
<reference evidence="9 10" key="1">
    <citation type="submission" date="2017-03" db="EMBL/GenBank/DDBJ databases">
        <title>Lifting the veil on microbial sulfur biogeochemistry in mining wastewaters.</title>
        <authorList>
            <person name="Kantor R.S."/>
            <person name="Colenbrander Nelson T."/>
            <person name="Marshall S."/>
            <person name="Bennett D."/>
            <person name="Apte S."/>
            <person name="Camacho D."/>
            <person name="Thomas B.C."/>
            <person name="Warren L.A."/>
            <person name="Banfield J.F."/>
        </authorList>
    </citation>
    <scope>NUCLEOTIDE SEQUENCE [LARGE SCALE GENOMIC DNA]</scope>
    <source>
        <strain evidence="9">32-69-9</strain>
    </source>
</reference>
<dbReference type="PANTHER" id="PTHR33908:SF3">
    <property type="entry name" value="UNDECAPRENYL PHOSPHATE-ALPHA-4-AMINO-4-DEOXY-L-ARABINOSE ARABINOSYL TRANSFERASE"/>
    <property type="match status" value="1"/>
</dbReference>
<feature type="transmembrane region" description="Helical" evidence="8">
    <location>
        <begin position="280"/>
        <end position="300"/>
    </location>
</feature>
<feature type="transmembrane region" description="Helical" evidence="8">
    <location>
        <begin position="186"/>
        <end position="216"/>
    </location>
</feature>
<keyword evidence="2" id="KW-1003">Cell membrane</keyword>
<sequence>MTRPDLDRYIAGWRGPLLAALVALMAGLPSMLLLPPLDRDESRYAQATSQMLESGDYVDIRFQEDPRWKKPIGIYWMQAVAVGLTSSVESRDIAPYRIPSLLGAMLAAWSAAWLGSALFGARAGFLGGALLGATFLLSSEAGIAKTDAMLCGSVTLAMAGLGRLYMASRAGALIKGDPAHRPWKLMIWLGLGLSILIKGPIGLLVVVPAVILLSLWDRRWVWLKRLGWGWGLPLLALIVGPWAIAITIATDGGFWREAIGGDLAPKLAGAQESHGGIPGMYLLLSPLLLFPATLMLPAALSTGWSRRAEPAIRFLVCWLVPAWLVFEIAPTKLWHYTLPTFGAITLLMAAALTQPIGRISRWSGAALAMFAAVVVSGITVYGLTVFGTSTAQTWATITVVCAAMAALIGGFLLVNRAAITGVLIALVFGVVAHAGLAGTIRQLRPLAIAPRLEVALEQNGLHPRQGLTPGPVAITTFHEPSFVFLTGRTTQLTDATGAARALAEGRPVIVEAGDAEAFRAATVQTGVPGTAVAVVTGHNYSSGDDVRLTLYAPPEARAAREAVRNDTE</sequence>
<evidence type="ECO:0000256" key="2">
    <source>
        <dbReference type="ARBA" id="ARBA00022475"/>
    </source>
</evidence>
<evidence type="ECO:0000313" key="9">
    <source>
        <dbReference type="EMBL" id="OYX35400.1"/>
    </source>
</evidence>
<dbReference type="GO" id="GO:0010041">
    <property type="term" value="P:response to iron(III) ion"/>
    <property type="evidence" value="ECO:0007669"/>
    <property type="project" value="TreeGrafter"/>
</dbReference>
<evidence type="ECO:0000256" key="3">
    <source>
        <dbReference type="ARBA" id="ARBA00022676"/>
    </source>
</evidence>
<feature type="transmembrane region" description="Helical" evidence="8">
    <location>
        <begin position="119"/>
        <end position="137"/>
    </location>
</feature>